<dbReference type="SUPFAM" id="SSF56112">
    <property type="entry name" value="Protein kinase-like (PK-like)"/>
    <property type="match status" value="1"/>
</dbReference>
<keyword evidence="3" id="KW-1185">Reference proteome</keyword>
<gene>
    <name evidence="2 4" type="ORF">BDZ99DRAFT_462031</name>
</gene>
<dbReference type="Gene3D" id="1.10.510.10">
    <property type="entry name" value="Transferase(Phosphotransferase) domain 1"/>
    <property type="match status" value="1"/>
</dbReference>
<dbReference type="OrthoDB" id="1911848at2759"/>
<dbReference type="GO" id="GO:0005524">
    <property type="term" value="F:ATP binding"/>
    <property type="evidence" value="ECO:0007669"/>
    <property type="project" value="InterPro"/>
</dbReference>
<dbReference type="Pfam" id="PF24476">
    <property type="entry name" value="DUF7580"/>
    <property type="match status" value="1"/>
</dbReference>
<dbReference type="GeneID" id="54460639"/>
<dbReference type="RefSeq" id="XP_033577642.1">
    <property type="nucleotide sequence ID" value="XM_033719746.1"/>
</dbReference>
<dbReference type="PANTHER" id="PTHR37542">
    <property type="entry name" value="HELO DOMAIN-CONTAINING PROTEIN-RELATED"/>
    <property type="match status" value="1"/>
</dbReference>
<feature type="non-terminal residue" evidence="2">
    <location>
        <position position="175"/>
    </location>
</feature>
<dbReference type="AlphaFoldDB" id="A0A6A6YQ74"/>
<dbReference type="InterPro" id="IPR056002">
    <property type="entry name" value="DUF7580"/>
</dbReference>
<evidence type="ECO:0000313" key="3">
    <source>
        <dbReference type="Proteomes" id="UP000504636"/>
    </source>
</evidence>
<organism evidence="2">
    <name type="scientific">Mytilinidion resinicola</name>
    <dbReference type="NCBI Taxonomy" id="574789"/>
    <lineage>
        <taxon>Eukaryota</taxon>
        <taxon>Fungi</taxon>
        <taxon>Dikarya</taxon>
        <taxon>Ascomycota</taxon>
        <taxon>Pezizomycotina</taxon>
        <taxon>Dothideomycetes</taxon>
        <taxon>Pleosporomycetidae</taxon>
        <taxon>Mytilinidiales</taxon>
        <taxon>Mytilinidiaceae</taxon>
        <taxon>Mytilinidion</taxon>
    </lineage>
</organism>
<dbReference type="InterPro" id="IPR000719">
    <property type="entry name" value="Prot_kinase_dom"/>
</dbReference>
<protein>
    <recommendedName>
        <fullName evidence="1">Protein kinase domain-containing protein</fullName>
    </recommendedName>
</protein>
<proteinExistence type="predicted"/>
<accession>A0A6A6YQ74</accession>
<reference evidence="4" key="3">
    <citation type="submission" date="2025-04" db="UniProtKB">
        <authorList>
            <consortium name="RefSeq"/>
        </authorList>
    </citation>
    <scope>IDENTIFICATION</scope>
    <source>
        <strain evidence="4">CBS 304.34</strain>
    </source>
</reference>
<evidence type="ECO:0000313" key="4">
    <source>
        <dbReference type="RefSeq" id="XP_033577642.1"/>
    </source>
</evidence>
<sequence>MTLNEVIRDTAGNLERITLNHRFALASALATTLLDFHKASLVHKSISSHNIIFFSRHGPCIDDPYLIGFNYSRPNQPKAFTTGPPPSLTARKYYHPSYTSEASRRGERFRLDYDYYGLGLVLVEIGLWDRLENFKGNSPTELKNRLLKTQVPLLGHTVGQSYRKAVEACLMGPFG</sequence>
<dbReference type="PROSITE" id="PS50011">
    <property type="entry name" value="PROTEIN_KINASE_DOM"/>
    <property type="match status" value="1"/>
</dbReference>
<dbReference type="InterPro" id="IPR011009">
    <property type="entry name" value="Kinase-like_dom_sf"/>
</dbReference>
<feature type="domain" description="Protein kinase" evidence="1">
    <location>
        <begin position="1"/>
        <end position="175"/>
    </location>
</feature>
<dbReference type="GO" id="GO:0004672">
    <property type="term" value="F:protein kinase activity"/>
    <property type="evidence" value="ECO:0007669"/>
    <property type="project" value="InterPro"/>
</dbReference>
<dbReference type="EMBL" id="MU003699">
    <property type="protein sequence ID" value="KAF2810678.1"/>
    <property type="molecule type" value="Genomic_DNA"/>
</dbReference>
<reference evidence="2 4" key="1">
    <citation type="journal article" date="2020" name="Stud. Mycol.">
        <title>101 Dothideomycetes genomes: a test case for predicting lifestyles and emergence of pathogens.</title>
        <authorList>
            <person name="Haridas S."/>
            <person name="Albert R."/>
            <person name="Binder M."/>
            <person name="Bloem J."/>
            <person name="Labutti K."/>
            <person name="Salamov A."/>
            <person name="Andreopoulos B."/>
            <person name="Baker S."/>
            <person name="Barry K."/>
            <person name="Bills G."/>
            <person name="Bluhm B."/>
            <person name="Cannon C."/>
            <person name="Castanera R."/>
            <person name="Culley D."/>
            <person name="Daum C."/>
            <person name="Ezra D."/>
            <person name="Gonzalez J."/>
            <person name="Henrissat B."/>
            <person name="Kuo A."/>
            <person name="Liang C."/>
            <person name="Lipzen A."/>
            <person name="Lutzoni F."/>
            <person name="Magnuson J."/>
            <person name="Mondo S."/>
            <person name="Nolan M."/>
            <person name="Ohm R."/>
            <person name="Pangilinan J."/>
            <person name="Park H.-J."/>
            <person name="Ramirez L."/>
            <person name="Alfaro M."/>
            <person name="Sun H."/>
            <person name="Tritt A."/>
            <person name="Yoshinaga Y."/>
            <person name="Zwiers L.-H."/>
            <person name="Turgeon B."/>
            <person name="Goodwin S."/>
            <person name="Spatafora J."/>
            <person name="Crous P."/>
            <person name="Grigoriev I."/>
        </authorList>
    </citation>
    <scope>NUCLEOTIDE SEQUENCE</scope>
    <source>
        <strain evidence="2 4">CBS 304.34</strain>
    </source>
</reference>
<name>A0A6A6YQ74_9PEZI</name>
<reference evidence="4" key="2">
    <citation type="submission" date="2020-04" db="EMBL/GenBank/DDBJ databases">
        <authorList>
            <consortium name="NCBI Genome Project"/>
        </authorList>
    </citation>
    <scope>NUCLEOTIDE SEQUENCE</scope>
    <source>
        <strain evidence="4">CBS 304.34</strain>
    </source>
</reference>
<evidence type="ECO:0000313" key="2">
    <source>
        <dbReference type="EMBL" id="KAF2810678.1"/>
    </source>
</evidence>
<evidence type="ECO:0000259" key="1">
    <source>
        <dbReference type="PROSITE" id="PS50011"/>
    </source>
</evidence>
<dbReference type="Proteomes" id="UP000504636">
    <property type="component" value="Unplaced"/>
</dbReference>
<dbReference type="PANTHER" id="PTHR37542:SF3">
    <property type="entry name" value="PRION-INHIBITION AND PROPAGATION HELO DOMAIN-CONTAINING PROTEIN"/>
    <property type="match status" value="1"/>
</dbReference>